<reference evidence="1" key="1">
    <citation type="submission" date="2019-12" db="EMBL/GenBank/DDBJ databases">
        <title>An insight into the sialome of adult female Ixodes ricinus ticks feeding for 6 days.</title>
        <authorList>
            <person name="Perner J."/>
            <person name="Ribeiro J.M.C."/>
        </authorList>
    </citation>
    <scope>NUCLEOTIDE SEQUENCE</scope>
    <source>
        <strain evidence="1">Semi-engorged</strain>
        <tissue evidence="1">Salivary glands</tissue>
    </source>
</reference>
<sequence>MPLANCRWLVQLRLDWLGVVFPGNGAPAEGVPGATHPGHHLGSAPGRHHAGWCRQDDSSARTLSALAHELESTVHRLLWTQTSFQELRGTQREAGAHERFSVPRGGDCTQDVIRDAAGPHQGAIPNPARQLPRQAACRSGARHTPTRVHRNCPHRVVVLLVLVLFDCVEESLVLLEPLHRSGRHQGSVVDERLADLGCKLVCPVTHQKHVVRLFHDTPCESDGVPDSPDGPHGSSLHLGSLHDEGVHLHFAGQGQGGPIACITG</sequence>
<protein>
    <submittedName>
        <fullName evidence="1">Putative secreted protein</fullName>
    </submittedName>
</protein>
<dbReference type="AlphaFoldDB" id="A0A6B0V574"/>
<proteinExistence type="predicted"/>
<organism evidence="1">
    <name type="scientific">Ixodes ricinus</name>
    <name type="common">Common tick</name>
    <name type="synonym">Acarus ricinus</name>
    <dbReference type="NCBI Taxonomy" id="34613"/>
    <lineage>
        <taxon>Eukaryota</taxon>
        <taxon>Metazoa</taxon>
        <taxon>Ecdysozoa</taxon>
        <taxon>Arthropoda</taxon>
        <taxon>Chelicerata</taxon>
        <taxon>Arachnida</taxon>
        <taxon>Acari</taxon>
        <taxon>Parasitiformes</taxon>
        <taxon>Ixodida</taxon>
        <taxon>Ixodoidea</taxon>
        <taxon>Ixodidae</taxon>
        <taxon>Ixodinae</taxon>
        <taxon>Ixodes</taxon>
    </lineage>
</organism>
<name>A0A6B0V574_IXORI</name>
<dbReference type="EMBL" id="GIFC01015300">
    <property type="protein sequence ID" value="MXU97383.1"/>
    <property type="molecule type" value="Transcribed_RNA"/>
</dbReference>
<evidence type="ECO:0000313" key="1">
    <source>
        <dbReference type="EMBL" id="MXU97383.1"/>
    </source>
</evidence>
<accession>A0A6B0V574</accession>